<feature type="region of interest" description="Disordered" evidence="1">
    <location>
        <begin position="54"/>
        <end position="94"/>
    </location>
</feature>
<evidence type="ECO:0000313" key="2">
    <source>
        <dbReference type="EMBL" id="MPM94791.1"/>
    </source>
</evidence>
<feature type="compositionally biased region" description="Gly residues" evidence="1">
    <location>
        <begin position="74"/>
        <end position="87"/>
    </location>
</feature>
<accession>A0A645DZR2</accession>
<dbReference type="EMBL" id="VSSQ01041377">
    <property type="protein sequence ID" value="MPM94791.1"/>
    <property type="molecule type" value="Genomic_DNA"/>
</dbReference>
<proteinExistence type="predicted"/>
<organism evidence="2">
    <name type="scientific">bioreactor metagenome</name>
    <dbReference type="NCBI Taxonomy" id="1076179"/>
    <lineage>
        <taxon>unclassified sequences</taxon>
        <taxon>metagenomes</taxon>
        <taxon>ecological metagenomes</taxon>
    </lineage>
</organism>
<protein>
    <submittedName>
        <fullName evidence="2">Uncharacterized protein</fullName>
    </submittedName>
</protein>
<comment type="caution">
    <text evidence="2">The sequence shown here is derived from an EMBL/GenBank/DDBJ whole genome shotgun (WGS) entry which is preliminary data.</text>
</comment>
<feature type="region of interest" description="Disordered" evidence="1">
    <location>
        <begin position="1"/>
        <end position="20"/>
    </location>
</feature>
<reference evidence="2" key="1">
    <citation type="submission" date="2019-08" db="EMBL/GenBank/DDBJ databases">
        <authorList>
            <person name="Kucharzyk K."/>
            <person name="Murdoch R.W."/>
            <person name="Higgins S."/>
            <person name="Loffler F."/>
        </authorList>
    </citation>
    <scope>NUCLEOTIDE SEQUENCE</scope>
</reference>
<name>A0A645DZR2_9ZZZZ</name>
<evidence type="ECO:0000256" key="1">
    <source>
        <dbReference type="SAM" id="MobiDB-lite"/>
    </source>
</evidence>
<gene>
    <name evidence="2" type="ORF">SDC9_141939</name>
</gene>
<dbReference type="AlphaFoldDB" id="A0A645DZR2"/>
<sequence length="94" mass="9587">MNADQIIEGLDPRPGVANPRGQMVGCIVGKADRQDCSAQIAGLQSARIVLNEDLPGLGNGPRRQAGLTLDGRAGFQGTGQQGEGGQGKCEAQSG</sequence>